<reference evidence="2 3" key="1">
    <citation type="journal article" date="2016" name="Nat. Commun.">
        <title>Thousands of microbial genomes shed light on interconnected biogeochemical processes in an aquifer system.</title>
        <authorList>
            <person name="Anantharaman K."/>
            <person name="Brown C.T."/>
            <person name="Hug L.A."/>
            <person name="Sharon I."/>
            <person name="Castelle C.J."/>
            <person name="Probst A.J."/>
            <person name="Thomas B.C."/>
            <person name="Singh A."/>
            <person name="Wilkins M.J."/>
            <person name="Karaoz U."/>
            <person name="Brodie E.L."/>
            <person name="Williams K.H."/>
            <person name="Hubbard S.S."/>
            <person name="Banfield J.F."/>
        </authorList>
    </citation>
    <scope>NUCLEOTIDE SEQUENCE [LARGE SCALE GENOMIC DNA]</scope>
</reference>
<dbReference type="Gene3D" id="3.20.20.210">
    <property type="match status" value="1"/>
</dbReference>
<feature type="domain" description="Uroporphyrinogen decarboxylase (URO-D)" evidence="1">
    <location>
        <begin position="103"/>
        <end position="335"/>
    </location>
</feature>
<dbReference type="Proteomes" id="UP000177701">
    <property type="component" value="Unassembled WGS sequence"/>
</dbReference>
<dbReference type="SUPFAM" id="SSF51726">
    <property type="entry name" value="UROD/MetE-like"/>
    <property type="match status" value="1"/>
</dbReference>
<accession>A0A1F5AAQ0</accession>
<dbReference type="AlphaFoldDB" id="A0A1F5AAQ0"/>
<dbReference type="STRING" id="1797291.A2V47_09255"/>
<dbReference type="InterPro" id="IPR038071">
    <property type="entry name" value="UROD/MetE-like_sf"/>
</dbReference>
<gene>
    <name evidence="2" type="ORF">A2V47_09255</name>
</gene>
<protein>
    <recommendedName>
        <fullName evidence="1">Uroporphyrinogen decarboxylase (URO-D) domain-containing protein</fullName>
    </recommendedName>
</protein>
<dbReference type="Pfam" id="PF01208">
    <property type="entry name" value="URO-D"/>
    <property type="match status" value="1"/>
</dbReference>
<dbReference type="GO" id="GO:0006779">
    <property type="term" value="P:porphyrin-containing compound biosynthetic process"/>
    <property type="evidence" value="ECO:0007669"/>
    <property type="project" value="InterPro"/>
</dbReference>
<evidence type="ECO:0000313" key="2">
    <source>
        <dbReference type="EMBL" id="OGD14924.1"/>
    </source>
</evidence>
<evidence type="ECO:0000259" key="1">
    <source>
        <dbReference type="Pfam" id="PF01208"/>
    </source>
</evidence>
<dbReference type="GO" id="GO:0004853">
    <property type="term" value="F:uroporphyrinogen decarboxylase activity"/>
    <property type="evidence" value="ECO:0007669"/>
    <property type="project" value="InterPro"/>
</dbReference>
<name>A0A1F5AAQ0_9BACT</name>
<dbReference type="InterPro" id="IPR000257">
    <property type="entry name" value="Uroporphyrinogen_deCOase"/>
</dbReference>
<sequence length="371" mass="43748">MLKILNIMNILKLRNHIPISGPARREPADGTESDMRVSLGFEPAWFHGRCGVDFSEKWHINPFYRYTSLIKMKKELCQKFPSVSYWSEEYKDDLATISGCYGAYVIPKIFEFPLVYQEDRWPVLDKNKKKLTEKEMEKLNIDDLLSNPFVEELFNQIDIIESEWGKIHGYLNWQGVLNNAFHLRGENIFTDFYDKPTLVHYFFSIICDIVIRLAQKVQKRQRESGFYVNHFCVSNCTLNMVSPQIYREFLFPYDKRIAESFERFGVHTCNWEVTPYLEEIKKLPKVGYLDMGMMSDLKKVKKMFPEARRAVMYSPVRLQEANLDEIKKDMKKIYSELSPCDVVMADIQAATSDKRVNELLQICKNLELRKE</sequence>
<evidence type="ECO:0000313" key="3">
    <source>
        <dbReference type="Proteomes" id="UP000177701"/>
    </source>
</evidence>
<proteinExistence type="predicted"/>
<dbReference type="EMBL" id="MEYH01000072">
    <property type="protein sequence ID" value="OGD14924.1"/>
    <property type="molecule type" value="Genomic_DNA"/>
</dbReference>
<organism evidence="2 3">
    <name type="scientific">Candidatus Sediminicultor quintus</name>
    <dbReference type="NCBI Taxonomy" id="1797291"/>
    <lineage>
        <taxon>Bacteria</taxon>
        <taxon>Pseudomonadati</taxon>
        <taxon>Atribacterota</taxon>
        <taxon>Candidatus Phoenicimicrobiia</taxon>
        <taxon>Candidatus Pheonicimicrobiales</taxon>
        <taxon>Candidatus Phoenicimicrobiaceae</taxon>
        <taxon>Candidatus Sediminicultor</taxon>
    </lineage>
</organism>
<comment type="caution">
    <text evidence="2">The sequence shown here is derived from an EMBL/GenBank/DDBJ whole genome shotgun (WGS) entry which is preliminary data.</text>
</comment>